<dbReference type="Proteomes" id="UP000095658">
    <property type="component" value="Unassembled WGS sequence"/>
</dbReference>
<proteinExistence type="predicted"/>
<feature type="transmembrane region" description="Helical" evidence="1">
    <location>
        <begin position="28"/>
        <end position="46"/>
    </location>
</feature>
<dbReference type="AlphaFoldDB" id="A0A1E7DMT4"/>
<feature type="transmembrane region" description="Helical" evidence="1">
    <location>
        <begin position="109"/>
        <end position="129"/>
    </location>
</feature>
<protein>
    <submittedName>
        <fullName evidence="2">Stage III sporulation protein AD</fullName>
    </submittedName>
</protein>
<keyword evidence="1" id="KW-0812">Transmembrane</keyword>
<dbReference type="RefSeq" id="WP_069938993.1">
    <property type="nucleotide sequence ID" value="NZ_MAMP01000022.1"/>
</dbReference>
<keyword evidence="3" id="KW-1185">Reference proteome</keyword>
<evidence type="ECO:0000313" key="2">
    <source>
        <dbReference type="EMBL" id="OES44396.1"/>
    </source>
</evidence>
<dbReference type="STRING" id="1714016.BA724_08945"/>
<evidence type="ECO:0000313" key="3">
    <source>
        <dbReference type="Proteomes" id="UP000095658"/>
    </source>
</evidence>
<comment type="caution">
    <text evidence="2">The sequence shown here is derived from an EMBL/GenBank/DDBJ whole genome shotgun (WGS) entry which is preliminary data.</text>
</comment>
<dbReference type="Pfam" id="PF06686">
    <property type="entry name" value="SpoIIIAC"/>
    <property type="match status" value="1"/>
</dbReference>
<feature type="transmembrane region" description="Helical" evidence="1">
    <location>
        <begin position="5"/>
        <end position="22"/>
    </location>
</feature>
<sequence>MPIAITHIAAIILVAVFLAILLNEYNPGFSLLFVLFTCSILLYQFADEMAKLITAVRKMAAYAGAENLYIETVLKAVGVAFISEFIANIAKDAGQQALAAKMEIAGKMIIMALILPILTILIETVLNMLPGR</sequence>
<dbReference type="EMBL" id="MAMP01000022">
    <property type="protein sequence ID" value="OES44396.1"/>
    <property type="molecule type" value="Genomic_DNA"/>
</dbReference>
<gene>
    <name evidence="2" type="ORF">BA724_08945</name>
</gene>
<reference evidence="2 3" key="1">
    <citation type="submission" date="2016-06" db="EMBL/GenBank/DDBJ databases">
        <title>Domibacillus iocasae genome sequencing.</title>
        <authorList>
            <person name="Verma A."/>
            <person name="Pal Y."/>
            <person name="Ojha A.K."/>
            <person name="Krishnamurthi S."/>
        </authorList>
    </citation>
    <scope>NUCLEOTIDE SEQUENCE [LARGE SCALE GENOMIC DNA]</scope>
    <source>
        <strain evidence="2 3">DSM 29979</strain>
    </source>
</reference>
<evidence type="ECO:0000256" key="1">
    <source>
        <dbReference type="SAM" id="Phobius"/>
    </source>
</evidence>
<keyword evidence="1" id="KW-1133">Transmembrane helix</keyword>
<organism evidence="2 3">
    <name type="scientific">Domibacillus iocasae</name>
    <dbReference type="NCBI Taxonomy" id="1714016"/>
    <lineage>
        <taxon>Bacteria</taxon>
        <taxon>Bacillati</taxon>
        <taxon>Bacillota</taxon>
        <taxon>Bacilli</taxon>
        <taxon>Bacillales</taxon>
        <taxon>Bacillaceae</taxon>
        <taxon>Domibacillus</taxon>
    </lineage>
</organism>
<feature type="transmembrane region" description="Helical" evidence="1">
    <location>
        <begin position="67"/>
        <end position="89"/>
    </location>
</feature>
<dbReference type="InterPro" id="IPR025664">
    <property type="entry name" value="Spore_III_AC/AD"/>
</dbReference>
<accession>A0A1E7DMT4</accession>
<keyword evidence="1" id="KW-0472">Membrane</keyword>
<name>A0A1E7DMT4_9BACI</name>